<evidence type="ECO:0000256" key="10">
    <source>
        <dbReference type="ARBA" id="ARBA00022917"/>
    </source>
</evidence>
<dbReference type="Pfam" id="PF01411">
    <property type="entry name" value="tRNA-synt_2c"/>
    <property type="match status" value="1"/>
</dbReference>
<sequence length="878" mass="97792">MKQLGLNEIREMYLSYFESKGHLRKKSAPLVPINDDSLLLINSGMAPLKPYFTGEEMPPSKRMTTCQKCIRTPDIENVGKTARHGTFFEMLGNFSFGDYFKKEAIAWAWEFVTEVMKIPEELLFVSIYEDDDEAFDIWHNEVGLKPEKIVRLGKADNFWEHGLGPCGPCSEIYFDRGEKYGCDDPNCAVGCECDRYIEFWNLVFTQFDKDEGGNYNPLENPNIDTGMGLERMATIMQSVDTIFEVDTIKHVLDTICSLAGISYNKDEKMDISVRVITDHIRSVSFMVGDGVLPSNEGRGYVLRRLLRRAARHGKLLGIEGAFLSELSKEVEKMSGEAYPELSEKKDYIAKVIRIEEEKFQETIDQGLSILEEEIKNLKSREENILSGEAAFKLYDTFGFPLDLTRDILEESGMDVDEDKFHEEMQKQKDRARKARLEKEIGAWGEDPFAFLGSNALTEFLGYDFMDSHSTVLGLVVEGSEAISAAEGSEILLVLDKTPFYAESGGQVGDIGSISTGDCDIKITDCKKGSLGRHIHYGKITRGSLKVGEKVHCVVDRTNRMSIARNHTATHLLHKTLKDVLGSHVEQAGSLVDPYKFRFDFNHFEKMTAEEISKVEKRINQAIQKSMEIEKFETDIESAQKLGATALFGEKYGDTVRVVKIDDYSMELCGGTHLDNVSQIGLFKIVSENGVASGVRRIEGVTGINTLKYVDKLENTLKQTAAALKATPENMIQRIEDIYGANKTLEKELSALKQQLNKNAADEYVNKVEEINTVRFLAIEASGYEMEDLRNLADGLRDKIQGVVVAAGDKDGKVNIVVMGTKDAVAKGFHAGKLVKEAASVTGGGGGGRPDMAQAGGKDSSKIKEALEKAKEVMQNQLG</sequence>
<evidence type="ECO:0000256" key="3">
    <source>
        <dbReference type="ARBA" id="ARBA00022555"/>
    </source>
</evidence>
<dbReference type="STRING" id="1120975.SAMN02746064_00135"/>
<dbReference type="Gene3D" id="3.10.310.40">
    <property type="match status" value="1"/>
</dbReference>
<feature type="binding site" evidence="14">
    <location>
        <position position="566"/>
    </location>
    <ligand>
        <name>Zn(2+)</name>
        <dbReference type="ChEBI" id="CHEBI:29105"/>
    </ligand>
</feature>
<dbReference type="GO" id="GO:0016740">
    <property type="term" value="F:transferase activity"/>
    <property type="evidence" value="ECO:0007669"/>
    <property type="project" value="UniProtKB-ARBA"/>
</dbReference>
<keyword evidence="4 14" id="KW-0436">Ligase</keyword>
<dbReference type="SUPFAM" id="SSF101353">
    <property type="entry name" value="Putative anticodon-binding domain of alanyl-tRNA synthetase (AlaRS)"/>
    <property type="match status" value="1"/>
</dbReference>
<dbReference type="SUPFAM" id="SSF55186">
    <property type="entry name" value="ThrRS/AlaRS common domain"/>
    <property type="match status" value="1"/>
</dbReference>
<dbReference type="GO" id="GO:0002161">
    <property type="term" value="F:aminoacyl-tRNA deacylase activity"/>
    <property type="evidence" value="ECO:0007669"/>
    <property type="project" value="TreeGrafter"/>
</dbReference>
<feature type="region of interest" description="Disordered" evidence="16">
    <location>
        <begin position="839"/>
        <end position="860"/>
    </location>
</feature>
<keyword evidence="19" id="KW-1185">Reference proteome</keyword>
<dbReference type="Gene3D" id="6.10.250.550">
    <property type="match status" value="1"/>
</dbReference>
<evidence type="ECO:0000259" key="17">
    <source>
        <dbReference type="PROSITE" id="PS50860"/>
    </source>
</evidence>
<dbReference type="InterPro" id="IPR023033">
    <property type="entry name" value="Ala_tRNA_ligase_euk/bac"/>
</dbReference>
<dbReference type="GO" id="GO:0004813">
    <property type="term" value="F:alanine-tRNA ligase activity"/>
    <property type="evidence" value="ECO:0007669"/>
    <property type="project" value="UniProtKB-UniRule"/>
</dbReference>
<dbReference type="Pfam" id="PF07973">
    <property type="entry name" value="tRNA_SAD"/>
    <property type="match status" value="1"/>
</dbReference>
<evidence type="ECO:0000256" key="6">
    <source>
        <dbReference type="ARBA" id="ARBA00022741"/>
    </source>
</evidence>
<dbReference type="FunFam" id="3.10.310.40:FF:000001">
    <property type="entry name" value="Alanine--tRNA ligase"/>
    <property type="match status" value="1"/>
</dbReference>
<keyword evidence="6 14" id="KW-0547">Nucleotide-binding</keyword>
<keyword evidence="7 14" id="KW-0862">Zinc</keyword>
<dbReference type="PROSITE" id="PS50860">
    <property type="entry name" value="AA_TRNA_LIGASE_II_ALA"/>
    <property type="match status" value="1"/>
</dbReference>
<dbReference type="GO" id="GO:0006419">
    <property type="term" value="P:alanyl-tRNA aminoacylation"/>
    <property type="evidence" value="ECO:0007669"/>
    <property type="project" value="UniProtKB-UniRule"/>
</dbReference>
<evidence type="ECO:0000313" key="18">
    <source>
        <dbReference type="EMBL" id="SHE28162.1"/>
    </source>
</evidence>
<reference evidence="18 19" key="1">
    <citation type="submission" date="2016-11" db="EMBL/GenBank/DDBJ databases">
        <authorList>
            <person name="Jaros S."/>
            <person name="Januszkiewicz K."/>
            <person name="Wedrychowicz H."/>
        </authorList>
    </citation>
    <scope>NUCLEOTIDE SEQUENCE [LARGE SCALE GENOMIC DNA]</scope>
    <source>
        <strain evidence="18 19">DSM 14828</strain>
    </source>
</reference>
<dbReference type="InterPro" id="IPR018165">
    <property type="entry name" value="Ala-tRNA-synth_IIc_core"/>
</dbReference>
<dbReference type="SUPFAM" id="SSF50447">
    <property type="entry name" value="Translation proteins"/>
    <property type="match status" value="1"/>
</dbReference>
<dbReference type="Proteomes" id="UP000184251">
    <property type="component" value="Unassembled WGS sequence"/>
</dbReference>
<dbReference type="FunFam" id="2.40.30.130:FF:000001">
    <property type="entry name" value="Alanine--tRNA ligase"/>
    <property type="match status" value="1"/>
</dbReference>
<dbReference type="EMBL" id="FQTU01000001">
    <property type="protein sequence ID" value="SHE28162.1"/>
    <property type="molecule type" value="Genomic_DNA"/>
</dbReference>
<dbReference type="NCBIfam" id="TIGR00344">
    <property type="entry name" value="alaS"/>
    <property type="match status" value="1"/>
</dbReference>
<dbReference type="GO" id="GO:0005829">
    <property type="term" value="C:cytosol"/>
    <property type="evidence" value="ECO:0007669"/>
    <property type="project" value="TreeGrafter"/>
</dbReference>
<dbReference type="GO" id="GO:0140096">
    <property type="term" value="F:catalytic activity, acting on a protein"/>
    <property type="evidence" value="ECO:0007669"/>
    <property type="project" value="UniProtKB-ARBA"/>
</dbReference>
<dbReference type="InterPro" id="IPR018164">
    <property type="entry name" value="Ala-tRNA-synth_IIc_N"/>
</dbReference>
<dbReference type="AlphaFoldDB" id="A0A1M4S7I9"/>
<keyword evidence="8 14" id="KW-0067">ATP-binding</keyword>
<comment type="subcellular location">
    <subcellularLocation>
        <location evidence="1 14">Cytoplasm</location>
    </subcellularLocation>
</comment>
<evidence type="ECO:0000256" key="15">
    <source>
        <dbReference type="SAM" id="Coils"/>
    </source>
</evidence>
<proteinExistence type="inferred from homology"/>
<dbReference type="GO" id="GO:0008270">
    <property type="term" value="F:zinc ion binding"/>
    <property type="evidence" value="ECO:0007669"/>
    <property type="project" value="UniProtKB-UniRule"/>
</dbReference>
<dbReference type="InterPro" id="IPR012947">
    <property type="entry name" value="tRNA_SAD"/>
</dbReference>
<name>A0A1M4S7I9_9FIRM</name>
<evidence type="ECO:0000256" key="5">
    <source>
        <dbReference type="ARBA" id="ARBA00022723"/>
    </source>
</evidence>
<accession>A0A1M4S7I9</accession>
<comment type="cofactor">
    <cofactor evidence="14">
        <name>Zn(2+)</name>
        <dbReference type="ChEBI" id="CHEBI:29105"/>
    </cofactor>
    <text evidence="14">Binds 1 zinc ion per subunit.</text>
</comment>
<dbReference type="PRINTS" id="PR00980">
    <property type="entry name" value="TRNASYNTHALA"/>
</dbReference>
<dbReference type="InterPro" id="IPR009000">
    <property type="entry name" value="Transl_B-barrel_sf"/>
</dbReference>
<dbReference type="Gene3D" id="3.30.54.20">
    <property type="match status" value="1"/>
</dbReference>
<keyword evidence="15" id="KW-0175">Coiled coil</keyword>
<protein>
    <recommendedName>
        <fullName evidence="14">Alanine--tRNA ligase</fullName>
        <ecNumber evidence="14">6.1.1.7</ecNumber>
    </recommendedName>
    <alternativeName>
        <fullName evidence="14">Alanyl-tRNA synthetase</fullName>
        <shortName evidence="14">AlaRS</shortName>
    </alternativeName>
</protein>
<evidence type="ECO:0000256" key="4">
    <source>
        <dbReference type="ARBA" id="ARBA00022598"/>
    </source>
</evidence>
<evidence type="ECO:0000256" key="12">
    <source>
        <dbReference type="ARBA" id="ARBA00024779"/>
    </source>
</evidence>
<evidence type="ECO:0000256" key="16">
    <source>
        <dbReference type="SAM" id="MobiDB-lite"/>
    </source>
</evidence>
<feature type="binding site" evidence="14">
    <location>
        <position position="570"/>
    </location>
    <ligand>
        <name>Zn(2+)</name>
        <dbReference type="ChEBI" id="CHEBI:29105"/>
    </ligand>
</feature>
<comment type="similarity">
    <text evidence="2 14">Belongs to the class-II aminoacyl-tRNA synthetase family.</text>
</comment>
<dbReference type="GO" id="GO:0000049">
    <property type="term" value="F:tRNA binding"/>
    <property type="evidence" value="ECO:0007669"/>
    <property type="project" value="UniProtKB-KW"/>
</dbReference>
<evidence type="ECO:0000256" key="7">
    <source>
        <dbReference type="ARBA" id="ARBA00022833"/>
    </source>
</evidence>
<dbReference type="FunFam" id="3.30.54.20:FF:000001">
    <property type="entry name" value="Alanine--tRNA ligase"/>
    <property type="match status" value="1"/>
</dbReference>
<evidence type="ECO:0000256" key="14">
    <source>
        <dbReference type="HAMAP-Rule" id="MF_00036"/>
    </source>
</evidence>
<dbReference type="PANTHER" id="PTHR11777:SF9">
    <property type="entry name" value="ALANINE--TRNA LIGASE, CYTOPLASMIC"/>
    <property type="match status" value="1"/>
</dbReference>
<dbReference type="FunFam" id="3.30.980.10:FF:000004">
    <property type="entry name" value="Alanine--tRNA ligase, cytoplasmic"/>
    <property type="match status" value="1"/>
</dbReference>
<comment type="domain">
    <text evidence="14">Consists of three domains; the N-terminal catalytic domain, the editing domain and the C-terminal C-Ala domain. The editing domain removes incorrectly charged amino acids, while the C-Ala domain, along with tRNA(Ala), serves as a bridge to cooperatively bring together the editing and aminoacylation centers thus stimulating deacylation of misacylated tRNAs.</text>
</comment>
<evidence type="ECO:0000256" key="8">
    <source>
        <dbReference type="ARBA" id="ARBA00022840"/>
    </source>
</evidence>
<dbReference type="PANTHER" id="PTHR11777">
    <property type="entry name" value="ALANYL-TRNA SYNTHETASE"/>
    <property type="match status" value="1"/>
</dbReference>
<dbReference type="SMART" id="SM00863">
    <property type="entry name" value="tRNA_SAD"/>
    <property type="match status" value="1"/>
</dbReference>
<dbReference type="GO" id="GO:0005524">
    <property type="term" value="F:ATP binding"/>
    <property type="evidence" value="ECO:0007669"/>
    <property type="project" value="UniProtKB-UniRule"/>
</dbReference>
<dbReference type="Gene3D" id="2.40.30.130">
    <property type="match status" value="1"/>
</dbReference>
<dbReference type="SUPFAM" id="SSF55681">
    <property type="entry name" value="Class II aaRS and biotin synthetases"/>
    <property type="match status" value="1"/>
</dbReference>
<dbReference type="InterPro" id="IPR018162">
    <property type="entry name" value="Ala-tRNA-ligase_IIc_anticod-bd"/>
</dbReference>
<evidence type="ECO:0000313" key="19">
    <source>
        <dbReference type="Proteomes" id="UP000184251"/>
    </source>
</evidence>
<evidence type="ECO:0000256" key="13">
    <source>
        <dbReference type="ARBA" id="ARBA00048300"/>
    </source>
</evidence>
<keyword evidence="5 14" id="KW-0479">Metal-binding</keyword>
<keyword evidence="9 14" id="KW-0694">RNA-binding</keyword>
<dbReference type="Pfam" id="PF02272">
    <property type="entry name" value="DHHA1"/>
    <property type="match status" value="1"/>
</dbReference>
<evidence type="ECO:0000256" key="11">
    <source>
        <dbReference type="ARBA" id="ARBA00023146"/>
    </source>
</evidence>
<dbReference type="InterPro" id="IPR003156">
    <property type="entry name" value="DHHA1_dom"/>
</dbReference>
<dbReference type="InterPro" id="IPR002318">
    <property type="entry name" value="Ala-tRNA-lgiase_IIc"/>
</dbReference>
<organism evidence="18 19">
    <name type="scientific">Alkalibacter saccharofermentans DSM 14828</name>
    <dbReference type="NCBI Taxonomy" id="1120975"/>
    <lineage>
        <taxon>Bacteria</taxon>
        <taxon>Bacillati</taxon>
        <taxon>Bacillota</taxon>
        <taxon>Clostridia</taxon>
        <taxon>Eubacteriales</taxon>
        <taxon>Eubacteriaceae</taxon>
        <taxon>Alkalibacter</taxon>
    </lineage>
</organism>
<feature type="binding site" evidence="14">
    <location>
        <position position="672"/>
    </location>
    <ligand>
        <name>Zn(2+)</name>
        <dbReference type="ChEBI" id="CHEBI:29105"/>
    </ligand>
</feature>
<dbReference type="InterPro" id="IPR050058">
    <property type="entry name" value="Ala-tRNA_ligase"/>
</dbReference>
<gene>
    <name evidence="14" type="primary">alaS</name>
    <name evidence="18" type="ORF">SAMN02746064_00135</name>
</gene>
<dbReference type="Gene3D" id="3.30.980.10">
    <property type="entry name" value="Threonyl-trna Synthetase, Chain A, domain 2"/>
    <property type="match status" value="1"/>
</dbReference>
<dbReference type="InterPro" id="IPR018163">
    <property type="entry name" value="Thr/Ala-tRNA-synth_IIc_edit"/>
</dbReference>
<comment type="function">
    <text evidence="12 14">Catalyzes the attachment of alanine to tRNA(Ala) in a two-step reaction: alanine is first activated by ATP to form Ala-AMP and then transferred to the acceptor end of tRNA(Ala). Also edits incorrectly charged Ser-tRNA(Ala) and Gly-tRNA(Ala) via its editing domain.</text>
</comment>
<feature type="binding site" evidence="14">
    <location>
        <position position="668"/>
    </location>
    <ligand>
        <name>Zn(2+)</name>
        <dbReference type="ChEBI" id="CHEBI:29105"/>
    </ligand>
</feature>
<dbReference type="CDD" id="cd00673">
    <property type="entry name" value="AlaRS_core"/>
    <property type="match status" value="1"/>
</dbReference>
<keyword evidence="14" id="KW-0963">Cytoplasm</keyword>
<evidence type="ECO:0000256" key="1">
    <source>
        <dbReference type="ARBA" id="ARBA00004496"/>
    </source>
</evidence>
<keyword evidence="10 14" id="KW-0648">Protein biosynthesis</keyword>
<dbReference type="RefSeq" id="WP_073269136.1">
    <property type="nucleotide sequence ID" value="NZ_FQTU01000001.1"/>
</dbReference>
<dbReference type="FunFam" id="3.30.930.10:FF:000004">
    <property type="entry name" value="Alanine--tRNA ligase"/>
    <property type="match status" value="1"/>
</dbReference>
<dbReference type="EC" id="6.1.1.7" evidence="14"/>
<feature type="domain" description="Alanyl-transfer RNA synthetases family profile" evidence="17">
    <location>
        <begin position="4"/>
        <end position="711"/>
    </location>
</feature>
<evidence type="ECO:0000256" key="2">
    <source>
        <dbReference type="ARBA" id="ARBA00008226"/>
    </source>
</evidence>
<evidence type="ECO:0000256" key="9">
    <source>
        <dbReference type="ARBA" id="ARBA00022884"/>
    </source>
</evidence>
<dbReference type="Gene3D" id="3.30.930.10">
    <property type="entry name" value="Bira Bifunctional Protein, Domain 2"/>
    <property type="match status" value="1"/>
</dbReference>
<keyword evidence="11 14" id="KW-0030">Aminoacyl-tRNA synthetase</keyword>
<feature type="coiled-coil region" evidence="15">
    <location>
        <begin position="734"/>
        <end position="761"/>
    </location>
</feature>
<dbReference type="OrthoDB" id="9803884at2"/>
<dbReference type="HAMAP" id="MF_00036_B">
    <property type="entry name" value="Ala_tRNA_synth_B"/>
    <property type="match status" value="1"/>
</dbReference>
<comment type="catalytic activity">
    <reaction evidence="13 14">
        <text>tRNA(Ala) + L-alanine + ATP = L-alanyl-tRNA(Ala) + AMP + diphosphate</text>
        <dbReference type="Rhea" id="RHEA:12540"/>
        <dbReference type="Rhea" id="RHEA-COMP:9657"/>
        <dbReference type="Rhea" id="RHEA-COMP:9923"/>
        <dbReference type="ChEBI" id="CHEBI:30616"/>
        <dbReference type="ChEBI" id="CHEBI:33019"/>
        <dbReference type="ChEBI" id="CHEBI:57972"/>
        <dbReference type="ChEBI" id="CHEBI:78442"/>
        <dbReference type="ChEBI" id="CHEBI:78497"/>
        <dbReference type="ChEBI" id="CHEBI:456215"/>
        <dbReference type="EC" id="6.1.1.7"/>
    </reaction>
</comment>
<dbReference type="InterPro" id="IPR045864">
    <property type="entry name" value="aa-tRNA-synth_II/BPL/LPL"/>
</dbReference>
<keyword evidence="3 14" id="KW-0820">tRNA-binding</keyword>